<dbReference type="Gene3D" id="1.20.1250.20">
    <property type="entry name" value="MFS general substrate transporter like domains"/>
    <property type="match status" value="1"/>
</dbReference>
<feature type="domain" description="Major facilitator superfamily (MFS) profile" evidence="8">
    <location>
        <begin position="20"/>
        <end position="474"/>
    </location>
</feature>
<feature type="transmembrane region" description="Helical" evidence="7">
    <location>
        <begin position="447"/>
        <end position="470"/>
    </location>
</feature>
<evidence type="ECO:0000256" key="3">
    <source>
        <dbReference type="ARBA" id="ARBA00022475"/>
    </source>
</evidence>
<evidence type="ECO:0000256" key="4">
    <source>
        <dbReference type="ARBA" id="ARBA00022692"/>
    </source>
</evidence>
<evidence type="ECO:0000259" key="8">
    <source>
        <dbReference type="PROSITE" id="PS50850"/>
    </source>
</evidence>
<keyword evidence="3" id="KW-1003">Cell membrane</keyword>
<feature type="transmembrane region" description="Helical" evidence="7">
    <location>
        <begin position="233"/>
        <end position="255"/>
    </location>
</feature>
<feature type="transmembrane region" description="Helical" evidence="7">
    <location>
        <begin position="173"/>
        <end position="195"/>
    </location>
</feature>
<evidence type="ECO:0000256" key="6">
    <source>
        <dbReference type="ARBA" id="ARBA00023136"/>
    </source>
</evidence>
<gene>
    <name evidence="9" type="ORF">GCM10009765_23300</name>
</gene>
<feature type="transmembrane region" description="Helical" evidence="7">
    <location>
        <begin position="86"/>
        <end position="104"/>
    </location>
</feature>
<dbReference type="InterPro" id="IPR036259">
    <property type="entry name" value="MFS_trans_sf"/>
</dbReference>
<name>A0ABN2GLP0_9ACTN</name>
<dbReference type="SUPFAM" id="SSF103473">
    <property type="entry name" value="MFS general substrate transporter"/>
    <property type="match status" value="1"/>
</dbReference>
<accession>A0ABN2GLP0</accession>
<evidence type="ECO:0000313" key="10">
    <source>
        <dbReference type="Proteomes" id="UP001500618"/>
    </source>
</evidence>
<dbReference type="Proteomes" id="UP001500618">
    <property type="component" value="Unassembled WGS sequence"/>
</dbReference>
<dbReference type="PANTHER" id="PTHR42718">
    <property type="entry name" value="MAJOR FACILITATOR SUPERFAMILY MULTIDRUG TRANSPORTER MFSC"/>
    <property type="match status" value="1"/>
</dbReference>
<organism evidence="9 10">
    <name type="scientific">Fodinicola feengrottensis</name>
    <dbReference type="NCBI Taxonomy" id="435914"/>
    <lineage>
        <taxon>Bacteria</taxon>
        <taxon>Bacillati</taxon>
        <taxon>Actinomycetota</taxon>
        <taxon>Actinomycetes</taxon>
        <taxon>Mycobacteriales</taxon>
        <taxon>Fodinicola</taxon>
    </lineage>
</organism>
<evidence type="ECO:0000256" key="2">
    <source>
        <dbReference type="ARBA" id="ARBA00022448"/>
    </source>
</evidence>
<evidence type="ECO:0000256" key="1">
    <source>
        <dbReference type="ARBA" id="ARBA00004651"/>
    </source>
</evidence>
<dbReference type="EMBL" id="BAAANY010000008">
    <property type="protein sequence ID" value="GAA1673292.1"/>
    <property type="molecule type" value="Genomic_DNA"/>
</dbReference>
<evidence type="ECO:0000256" key="7">
    <source>
        <dbReference type="SAM" id="Phobius"/>
    </source>
</evidence>
<dbReference type="InterPro" id="IPR020846">
    <property type="entry name" value="MFS_dom"/>
</dbReference>
<protein>
    <submittedName>
        <fullName evidence="9">MFS transporter</fullName>
    </submittedName>
</protein>
<feature type="transmembrane region" description="Helical" evidence="7">
    <location>
        <begin position="316"/>
        <end position="334"/>
    </location>
</feature>
<reference evidence="9 10" key="1">
    <citation type="journal article" date="2019" name="Int. J. Syst. Evol. Microbiol.">
        <title>The Global Catalogue of Microorganisms (GCM) 10K type strain sequencing project: providing services to taxonomists for standard genome sequencing and annotation.</title>
        <authorList>
            <consortium name="The Broad Institute Genomics Platform"/>
            <consortium name="The Broad Institute Genome Sequencing Center for Infectious Disease"/>
            <person name="Wu L."/>
            <person name="Ma J."/>
        </authorList>
    </citation>
    <scope>NUCLEOTIDE SEQUENCE [LARGE SCALE GENOMIC DNA]</scope>
    <source>
        <strain evidence="9 10">JCM 14718</strain>
    </source>
</reference>
<proteinExistence type="predicted"/>
<dbReference type="Pfam" id="PF07690">
    <property type="entry name" value="MFS_1"/>
    <property type="match status" value="1"/>
</dbReference>
<evidence type="ECO:0000313" key="9">
    <source>
        <dbReference type="EMBL" id="GAA1673292.1"/>
    </source>
</evidence>
<feature type="transmembrane region" description="Helical" evidence="7">
    <location>
        <begin position="207"/>
        <end position="227"/>
    </location>
</feature>
<evidence type="ECO:0000256" key="5">
    <source>
        <dbReference type="ARBA" id="ARBA00022989"/>
    </source>
</evidence>
<feature type="transmembrane region" description="Helical" evidence="7">
    <location>
        <begin position="21"/>
        <end position="43"/>
    </location>
</feature>
<dbReference type="Gene3D" id="1.20.1720.10">
    <property type="entry name" value="Multidrug resistance protein D"/>
    <property type="match status" value="1"/>
</dbReference>
<dbReference type="CDD" id="cd17321">
    <property type="entry name" value="MFS_MMR_MDR_like"/>
    <property type="match status" value="1"/>
</dbReference>
<feature type="transmembrane region" description="Helical" evidence="7">
    <location>
        <begin position="369"/>
        <end position="393"/>
    </location>
</feature>
<comment type="caution">
    <text evidence="9">The sequence shown here is derived from an EMBL/GenBank/DDBJ whole genome shotgun (WGS) entry which is preliminary data.</text>
</comment>
<feature type="transmembrane region" description="Helical" evidence="7">
    <location>
        <begin position="405"/>
        <end position="427"/>
    </location>
</feature>
<dbReference type="PANTHER" id="PTHR42718:SF46">
    <property type="entry name" value="BLR6921 PROTEIN"/>
    <property type="match status" value="1"/>
</dbReference>
<keyword evidence="4 7" id="KW-0812">Transmembrane</keyword>
<comment type="subcellular location">
    <subcellularLocation>
        <location evidence="1">Cell membrane</location>
        <topology evidence="1">Multi-pass membrane protein</topology>
    </subcellularLocation>
</comment>
<keyword evidence="5 7" id="KW-1133">Transmembrane helix</keyword>
<keyword evidence="2" id="KW-0813">Transport</keyword>
<feature type="transmembrane region" description="Helical" evidence="7">
    <location>
        <begin position="146"/>
        <end position="167"/>
    </location>
</feature>
<dbReference type="PROSITE" id="PS50850">
    <property type="entry name" value="MFS"/>
    <property type="match status" value="1"/>
</dbReference>
<feature type="transmembrane region" description="Helical" evidence="7">
    <location>
        <begin position="116"/>
        <end position="139"/>
    </location>
</feature>
<feature type="transmembrane region" description="Helical" evidence="7">
    <location>
        <begin position="55"/>
        <end position="74"/>
    </location>
</feature>
<feature type="transmembrane region" description="Helical" evidence="7">
    <location>
        <begin position="341"/>
        <end position="363"/>
    </location>
</feature>
<dbReference type="InterPro" id="IPR011701">
    <property type="entry name" value="MFS"/>
</dbReference>
<keyword evidence="10" id="KW-1185">Reference proteome</keyword>
<sequence>MTVDANGVGEFRWTARHTMALVILCLAQVLDGIDITIVNVALPAVRADLGFSASALPWVVNAYMVMFGGFLLLGGRVGDLYGRRRVLLAGVALFALASLVSGVVQNPGELIGARAVQGLAAALIAPMTLALIGVIFPAGRPRNRAFAAWASSYGISSALGLLLGGLLVDGPGWRWIFFVNVPIGVAVALATIAYVPGDRPVRRHRRFDVVGAVTSTAGVGLLSYAVLQTDGGGWGSARTLALLAASLLLLGYFVVHETRVASEPLVSVGLLRAPGVAGATAVSALRGAAMFALFFFATLYQQQVLHYSALQTGLNYLPMTAILIVAAAFGPILVRWIGIRLAVVAGSLIAAAGMVLFAGISANGSLLDVIVPSVVVCFGLAIVIVPTTIAALGNAPAEHAGVVSALQNVSLQLGGALGLAVLARLVTQRTTNELAAGRPLAVALTDGFGLSFAITGALMLGAAVLGAVLFGEQGRGERIDVTELQKSSIDT</sequence>
<dbReference type="RefSeq" id="WP_344309686.1">
    <property type="nucleotide sequence ID" value="NZ_BAAANY010000008.1"/>
</dbReference>
<feature type="transmembrane region" description="Helical" evidence="7">
    <location>
        <begin position="276"/>
        <end position="296"/>
    </location>
</feature>
<keyword evidence="6 7" id="KW-0472">Membrane</keyword>